<protein>
    <submittedName>
        <fullName evidence="3">CHRD domain-containing protein</fullName>
    </submittedName>
</protein>
<name>A0ABR9SJL7_9BURK</name>
<dbReference type="RefSeq" id="WP_193782090.1">
    <property type="nucleotide sequence ID" value="NZ_JADDOJ010000107.1"/>
</dbReference>
<evidence type="ECO:0000256" key="1">
    <source>
        <dbReference type="SAM" id="MobiDB-lite"/>
    </source>
</evidence>
<dbReference type="EMBL" id="JADDOJ010000107">
    <property type="protein sequence ID" value="MBE7942540.1"/>
    <property type="molecule type" value="Genomic_DNA"/>
</dbReference>
<dbReference type="PROSITE" id="PS50933">
    <property type="entry name" value="CHRD"/>
    <property type="match status" value="1"/>
</dbReference>
<feature type="region of interest" description="Disordered" evidence="1">
    <location>
        <begin position="17"/>
        <end position="36"/>
    </location>
</feature>
<comment type="caution">
    <text evidence="3">The sequence shown here is derived from an EMBL/GenBank/DDBJ whole genome shotgun (WGS) entry which is preliminary data.</text>
</comment>
<dbReference type="Proteomes" id="UP000715965">
    <property type="component" value="Unassembled WGS sequence"/>
</dbReference>
<feature type="domain" description="CHRD" evidence="2">
    <location>
        <begin position="8"/>
        <end position="126"/>
    </location>
</feature>
<accession>A0ABR9SJL7</accession>
<dbReference type="Pfam" id="PF07452">
    <property type="entry name" value="CHRD"/>
    <property type="match status" value="1"/>
</dbReference>
<keyword evidence="4" id="KW-1185">Reference proteome</keyword>
<dbReference type="SMART" id="SM00754">
    <property type="entry name" value="CHRD"/>
    <property type="match status" value="1"/>
</dbReference>
<reference evidence="3 4" key="1">
    <citation type="submission" date="2020-10" db="EMBL/GenBank/DDBJ databases">
        <title>Draft genome of Ramlibacter aquaticus LMG 30558.</title>
        <authorList>
            <person name="Props R."/>
        </authorList>
    </citation>
    <scope>NUCLEOTIDE SEQUENCE [LARGE SCALE GENOMIC DNA]</scope>
    <source>
        <strain evidence="3 4">LMG 30558</strain>
    </source>
</reference>
<evidence type="ECO:0000313" key="3">
    <source>
        <dbReference type="EMBL" id="MBE7942540.1"/>
    </source>
</evidence>
<evidence type="ECO:0000313" key="4">
    <source>
        <dbReference type="Proteomes" id="UP000715965"/>
    </source>
</evidence>
<proteinExistence type="predicted"/>
<dbReference type="InterPro" id="IPR010895">
    <property type="entry name" value="CHRD"/>
</dbReference>
<organism evidence="3 4">
    <name type="scientific">Ramlibacter aquaticus</name>
    <dbReference type="NCBI Taxonomy" id="2780094"/>
    <lineage>
        <taxon>Bacteria</taxon>
        <taxon>Pseudomonadati</taxon>
        <taxon>Pseudomonadota</taxon>
        <taxon>Betaproteobacteria</taxon>
        <taxon>Burkholderiales</taxon>
        <taxon>Comamonadaceae</taxon>
        <taxon>Ramlibacter</taxon>
    </lineage>
</organism>
<evidence type="ECO:0000259" key="2">
    <source>
        <dbReference type="PROSITE" id="PS50933"/>
    </source>
</evidence>
<gene>
    <name evidence="3" type="ORF">IM725_18385</name>
</gene>
<sequence>MMGYGGGSGEHYTATLSGAQEVPAKPGNGSGTADVTVDPATMKATYTVSFSGLSGPATSGHIHGPAPEGKNAGVVVPFASVAASPVTGEATLTAAQYAELKAGNMYVNIHTAANPAGEIRGQLKPR</sequence>